<evidence type="ECO:0000256" key="2">
    <source>
        <dbReference type="ARBA" id="ARBA00012621"/>
    </source>
</evidence>
<dbReference type="PANTHER" id="PTHR42755">
    <property type="entry name" value="3-DEOXY-MANNO-OCTULOSONATE CYTIDYLYLTRANSFERASE"/>
    <property type="match status" value="1"/>
</dbReference>
<keyword evidence="4 7" id="KW-0808">Transferase</keyword>
<comment type="caution">
    <text evidence="9">The sequence shown here is derived from an EMBL/GenBank/DDBJ whole genome shotgun (WGS) entry which is preliminary data.</text>
</comment>
<dbReference type="Gene3D" id="3.40.50.11720">
    <property type="entry name" value="3-Deoxy-D-manno-octulosonic-acid transferase, N-terminal domain"/>
    <property type="match status" value="1"/>
</dbReference>
<evidence type="ECO:0000313" key="10">
    <source>
        <dbReference type="Proteomes" id="UP000820977"/>
    </source>
</evidence>
<keyword evidence="10" id="KW-1185">Reference proteome</keyword>
<comment type="function">
    <text evidence="7">Involved in lipopolysaccharide (LPS) biosynthesis. Catalyzes the transfer of 3-deoxy-D-manno-octulosonate (Kdo) residue(s) from CMP-Kdo to lipid IV(A), the tetraacyldisaccharide-1,4'-bisphosphate precursor of lipid A.</text>
</comment>
<comment type="similarity">
    <text evidence="7">Belongs to the glycosyltransferase group 1 family.</text>
</comment>
<keyword evidence="7" id="KW-0448">Lipopolysaccharide biosynthesis</keyword>
<dbReference type="Gene3D" id="3.40.50.2000">
    <property type="entry name" value="Glycogen Phosphorylase B"/>
    <property type="match status" value="1"/>
</dbReference>
<gene>
    <name evidence="9" type="ORF">HPS54_06865</name>
</gene>
<dbReference type="EMBL" id="JABKKJ010000009">
    <property type="protein sequence ID" value="NPE25236.1"/>
    <property type="molecule type" value="Genomic_DNA"/>
</dbReference>
<proteinExistence type="inferred from homology"/>
<reference evidence="9 10" key="1">
    <citation type="submission" date="2020-05" db="EMBL/GenBank/DDBJ databases">
        <title>Distinct polysaccharide utilization as determinants for interspecies competition between intestinal Prevotella spp.</title>
        <authorList>
            <person name="Galvez E.J.C."/>
            <person name="Iljazovic A."/>
            <person name="Strowig T."/>
        </authorList>
    </citation>
    <scope>NUCLEOTIDE SEQUENCE [LARGE SCALE GENOMIC DNA]</scope>
    <source>
        <strain evidence="9 10">PCHR</strain>
    </source>
</reference>
<evidence type="ECO:0000256" key="1">
    <source>
        <dbReference type="ARBA" id="ARBA00004713"/>
    </source>
</evidence>
<evidence type="ECO:0000256" key="5">
    <source>
        <dbReference type="ARBA" id="ARBA00031445"/>
    </source>
</evidence>
<keyword evidence="7" id="KW-1003">Cell membrane</keyword>
<accession>A0ABX2B1U6</accession>
<evidence type="ECO:0000256" key="3">
    <source>
        <dbReference type="ARBA" id="ARBA00019077"/>
    </source>
</evidence>
<comment type="pathway">
    <text evidence="1 7">Bacterial outer membrane biogenesis; LPS core biosynthesis.</text>
</comment>
<comment type="subcellular location">
    <subcellularLocation>
        <location evidence="7">Cell membrane</location>
    </subcellularLocation>
</comment>
<protein>
    <recommendedName>
        <fullName evidence="3 7">3-deoxy-D-manno-octulosonic acid transferase</fullName>
        <shortName evidence="7">Kdo transferase</shortName>
        <ecNumber evidence="2 7">2.4.99.12</ecNumber>
    </recommendedName>
    <alternativeName>
        <fullName evidence="5 7">Lipid IV(A) 3-deoxy-D-manno-octulosonic acid transferase</fullName>
    </alternativeName>
</protein>
<evidence type="ECO:0000313" key="9">
    <source>
        <dbReference type="EMBL" id="NPE25236.1"/>
    </source>
</evidence>
<keyword evidence="7" id="KW-0472">Membrane</keyword>
<sequence length="430" mass="49933">MLTHYKIYNVCIKTFSNILNLLKKRQSWTRYHFINDKTKDFILLRNDNKTILEASKINKTQPAYWFHASSLGEYAVIRPLIQDIKKTRNCKIVVTFFSTTGYKYMKHNRQDKDFIDKILLLPIDTERNASNFIKAFHPKAAIFAVSEIWVNYINKLSQTKTPTFLISALIQDSSIYLKPYGKMHRHTLKLFTNVFVTDNKSLNNLTRIGINNGIKAGNILFNNAISIAETPYENAIIERFCQETEGVFIAGSISDKKDLNIMSYLANRNKDTKFIFVPHEISEEGLNEIRFHLDGYSILYSECTTETDFTRYQTLIIDFIGSLAKIYRYCKWAYVGGGFTKYLHSVVEPAAYGIPVAYGPCTQRQPTAKLLKEQGIGMIIRNKHELNKWFRHLKANSSIYEELKQETKKYTYENRVPINQIISIIDTHDK</sequence>
<feature type="domain" description="3-deoxy-D-manno-octulosonic-acid transferase N-terminal" evidence="8">
    <location>
        <begin position="58"/>
        <end position="218"/>
    </location>
</feature>
<dbReference type="EC" id="2.4.99.12" evidence="2 7"/>
<dbReference type="Pfam" id="PF04413">
    <property type="entry name" value="Glycos_transf_N"/>
    <property type="match status" value="1"/>
</dbReference>
<evidence type="ECO:0000256" key="7">
    <source>
        <dbReference type="RuleBase" id="RU365103"/>
    </source>
</evidence>
<name>A0ABX2B1U6_9BACT</name>
<dbReference type="PANTHER" id="PTHR42755:SF1">
    <property type="entry name" value="3-DEOXY-D-MANNO-OCTULOSONIC ACID TRANSFERASE, MITOCHONDRIAL-RELATED"/>
    <property type="match status" value="1"/>
</dbReference>
<dbReference type="InterPro" id="IPR038107">
    <property type="entry name" value="Glycos_transf_N_sf"/>
</dbReference>
<evidence type="ECO:0000256" key="4">
    <source>
        <dbReference type="ARBA" id="ARBA00022679"/>
    </source>
</evidence>
<dbReference type="InterPro" id="IPR039901">
    <property type="entry name" value="Kdotransferase"/>
</dbReference>
<evidence type="ECO:0000256" key="6">
    <source>
        <dbReference type="ARBA" id="ARBA00049183"/>
    </source>
</evidence>
<dbReference type="InterPro" id="IPR007507">
    <property type="entry name" value="Glycos_transf_N"/>
</dbReference>
<dbReference type="GO" id="GO:0016740">
    <property type="term" value="F:transferase activity"/>
    <property type="evidence" value="ECO:0007669"/>
    <property type="project" value="UniProtKB-KW"/>
</dbReference>
<dbReference type="RefSeq" id="WP_172344725.1">
    <property type="nucleotide sequence ID" value="NZ_CASYYZ010000046.1"/>
</dbReference>
<organism evidence="9 10">
    <name type="scientific">Xylanibacter caecicola</name>
    <dbReference type="NCBI Taxonomy" id="2736294"/>
    <lineage>
        <taxon>Bacteria</taxon>
        <taxon>Pseudomonadati</taxon>
        <taxon>Bacteroidota</taxon>
        <taxon>Bacteroidia</taxon>
        <taxon>Bacteroidales</taxon>
        <taxon>Prevotellaceae</taxon>
        <taxon>Xylanibacter</taxon>
    </lineage>
</organism>
<comment type="catalytic activity">
    <reaction evidence="6 7">
        <text>lipid IVA (E. coli) + CMP-3-deoxy-beta-D-manno-octulosonate = alpha-Kdo-(2-&gt;6)-lipid IVA (E. coli) + CMP + H(+)</text>
        <dbReference type="Rhea" id="RHEA:28066"/>
        <dbReference type="ChEBI" id="CHEBI:15378"/>
        <dbReference type="ChEBI" id="CHEBI:58603"/>
        <dbReference type="ChEBI" id="CHEBI:60364"/>
        <dbReference type="ChEBI" id="CHEBI:60377"/>
        <dbReference type="ChEBI" id="CHEBI:85987"/>
        <dbReference type="EC" id="2.4.99.12"/>
    </reaction>
</comment>
<evidence type="ECO:0000259" key="8">
    <source>
        <dbReference type="Pfam" id="PF04413"/>
    </source>
</evidence>
<dbReference type="Proteomes" id="UP000820977">
    <property type="component" value="Unassembled WGS sequence"/>
</dbReference>